<gene>
    <name evidence="2" type="ORF">HMPREF3202_02336</name>
</gene>
<reference evidence="2 3" key="1">
    <citation type="submission" date="2016-02" db="EMBL/GenBank/DDBJ databases">
        <authorList>
            <person name="Wen L."/>
            <person name="He K."/>
            <person name="Yang H."/>
        </authorList>
    </citation>
    <scope>NUCLEOTIDE SEQUENCE [LARGE SCALE GENOMIC DNA]</scope>
    <source>
        <strain evidence="2 3">GED7880</strain>
    </source>
</reference>
<organism evidence="2 3">
    <name type="scientific">Prevotella bivia</name>
    <dbReference type="NCBI Taxonomy" id="28125"/>
    <lineage>
        <taxon>Bacteria</taxon>
        <taxon>Pseudomonadati</taxon>
        <taxon>Bacteroidota</taxon>
        <taxon>Bacteroidia</taxon>
        <taxon>Bacteroidales</taxon>
        <taxon>Prevotellaceae</taxon>
        <taxon>Prevotella</taxon>
    </lineage>
</organism>
<name>A0A137SQB4_9BACT</name>
<comment type="caution">
    <text evidence="2">The sequence shown here is derived from an EMBL/GenBank/DDBJ whole genome shotgun (WGS) entry which is preliminary data.</text>
</comment>
<evidence type="ECO:0000259" key="1">
    <source>
        <dbReference type="Pfam" id="PF12702"/>
    </source>
</evidence>
<proteinExistence type="predicted"/>
<dbReference type="Proteomes" id="UP000070093">
    <property type="component" value="Unassembled WGS sequence"/>
</dbReference>
<sequence>MMQRNATKNKNCQQNKTIMIMKKISTLLLSFAALLTFIACNNKKSQKVLSHSTAELENNAARDSTVYGTMVDGGMNSILLQTDKGDTIEYLINPNDTIEVVKGGKLSGDRFAVISYTEYGDRFVRSAINITSLLGTWTSLDKNFEIKEGGTVTSKIQSETDPWTSWKLFNGKLILSKDTFEINQLGADSLALENANGIFVYKRDK</sequence>
<protein>
    <recommendedName>
        <fullName evidence="1">Lipocalin-like domain-containing protein</fullName>
    </recommendedName>
</protein>
<dbReference type="STRING" id="28125.HMPREF3202_02336"/>
<dbReference type="PATRIC" id="fig|28125.4.peg.2333"/>
<feature type="domain" description="Lipocalin-like" evidence="1">
    <location>
        <begin position="131"/>
        <end position="203"/>
    </location>
</feature>
<dbReference type="InterPro" id="IPR024311">
    <property type="entry name" value="Lipocalin-like"/>
</dbReference>
<dbReference type="Pfam" id="PF12702">
    <property type="entry name" value="Lipocalin_3"/>
    <property type="match status" value="1"/>
</dbReference>
<dbReference type="AlphaFoldDB" id="A0A137SQB4"/>
<accession>A0A137SQB4</accession>
<evidence type="ECO:0000313" key="2">
    <source>
        <dbReference type="EMBL" id="KXO14612.1"/>
    </source>
</evidence>
<evidence type="ECO:0000313" key="3">
    <source>
        <dbReference type="Proteomes" id="UP000070093"/>
    </source>
</evidence>
<dbReference type="EMBL" id="LTAG01000133">
    <property type="protein sequence ID" value="KXO14612.1"/>
    <property type="molecule type" value="Genomic_DNA"/>
</dbReference>